<evidence type="ECO:0000256" key="1">
    <source>
        <dbReference type="SAM" id="MobiDB-lite"/>
    </source>
</evidence>
<dbReference type="InterPro" id="IPR003399">
    <property type="entry name" value="Mce/MlaD"/>
</dbReference>
<gene>
    <name evidence="3" type="ORF">UFOPK3547_00366</name>
</gene>
<dbReference type="EMBL" id="CAESAN010000020">
    <property type="protein sequence ID" value="CAB4338466.1"/>
    <property type="molecule type" value="Genomic_DNA"/>
</dbReference>
<name>A0A6J5ZAH0_9ZZZZ</name>
<evidence type="ECO:0000259" key="2">
    <source>
        <dbReference type="Pfam" id="PF02470"/>
    </source>
</evidence>
<feature type="domain" description="Mce/MlaD" evidence="2">
    <location>
        <begin position="29"/>
        <end position="106"/>
    </location>
</feature>
<accession>A0A6J5ZAH0</accession>
<protein>
    <submittedName>
        <fullName evidence="3">Unannotated protein</fullName>
    </submittedName>
</protein>
<organism evidence="3">
    <name type="scientific">freshwater metagenome</name>
    <dbReference type="NCBI Taxonomy" id="449393"/>
    <lineage>
        <taxon>unclassified sequences</taxon>
        <taxon>metagenomes</taxon>
        <taxon>ecological metagenomes</taxon>
    </lineage>
</organism>
<dbReference type="PANTHER" id="PTHR33371:SF4">
    <property type="entry name" value="INTERMEMBRANE PHOSPHOLIPID TRANSPORT SYSTEM BINDING PROTEIN MLAD"/>
    <property type="match status" value="1"/>
</dbReference>
<proteinExistence type="predicted"/>
<feature type="compositionally biased region" description="Low complexity" evidence="1">
    <location>
        <begin position="442"/>
        <end position="454"/>
    </location>
</feature>
<dbReference type="PANTHER" id="PTHR33371">
    <property type="entry name" value="INTERMEMBRANE PHOSPHOLIPID TRANSPORT SYSTEM BINDING PROTEIN MLAD-RELATED"/>
    <property type="match status" value="1"/>
</dbReference>
<dbReference type="InterPro" id="IPR052336">
    <property type="entry name" value="MlaD_Phospholipid_Transporter"/>
</dbReference>
<feature type="region of interest" description="Disordered" evidence="1">
    <location>
        <begin position="413"/>
        <end position="477"/>
    </location>
</feature>
<dbReference type="Pfam" id="PF02470">
    <property type="entry name" value="MlaD"/>
    <property type="match status" value="1"/>
</dbReference>
<feature type="compositionally biased region" description="Polar residues" evidence="1">
    <location>
        <begin position="421"/>
        <end position="432"/>
    </location>
</feature>
<evidence type="ECO:0000313" key="3">
    <source>
        <dbReference type="EMBL" id="CAB4338466.1"/>
    </source>
</evidence>
<reference evidence="3" key="1">
    <citation type="submission" date="2020-05" db="EMBL/GenBank/DDBJ databases">
        <authorList>
            <person name="Chiriac C."/>
            <person name="Salcher M."/>
            <person name="Ghai R."/>
            <person name="Kavagutti S V."/>
        </authorList>
    </citation>
    <scope>NUCLEOTIDE SEQUENCE</scope>
</reference>
<dbReference type="AlphaFoldDB" id="A0A6J5ZAH0"/>
<sequence length="477" mass="49952">MKRLIAIFAVICAGVALIVVTAGAGDDGAYRVRAIFNNAAFVIPGMDVKVAGVRVGKIESLGLTPNHKAAVVLNIENPDYHDFRQDAFCRIRPQSLIGERYVDCKPEEPRPAGIAQPPLLKPLPSGPGKGQYLLPSTRTATSVDLDLINNVMRLPYRQRFTLILNEFGTALAGNGKALNAALKVSDPALKEFNDVLEILARQNKTLAALAVNGSTVLEPLARERAHVAGFINSAGYTAQATAEESAAMTQNLQKLPGFLTELSPTMVQLANFSKQATPVFTDLNSAADSLNSFTLGSPAFYNAGTPALESLGDTADVGGPALVNSLPLVEKLGPLSSNAKPTITNLAALLDSVRTTGGIDRLMELIYNVAGTSNGYDQFGHYTRAGLTTTICQAFFTVPDPSCIANFPASSSASASGSTARVPSSKQASAPNTAAPKQPTVPASGAPSTGAAAPHKGKQRQADPQSARALLDYLLGK</sequence>